<evidence type="ECO:0000313" key="1">
    <source>
        <dbReference type="EMBL" id="MBM6576772.1"/>
    </source>
</evidence>
<evidence type="ECO:0008006" key="3">
    <source>
        <dbReference type="Google" id="ProtNLM"/>
    </source>
</evidence>
<sequence>MDELDETVVAVRADTAAFARDVAMMRDELIDCMGDAAERARMRLEMSLLTAARTGSFAFNDLKNFAIQALDQIAARALRMGLDSIFGGGSSGPIGSLGSVLGGLLGAPGRATGGPVSPGRVYTVGERGPEVFVPTSSGRIETLSGGATGGFGREVRVAISVHAGAGESAEVLRRSGRQVARAVRGALEG</sequence>
<gene>
    <name evidence="1" type="ORF">ILT43_10330</name>
</gene>
<dbReference type="RefSeq" id="WP_204198888.1">
    <property type="nucleotide sequence ID" value="NZ_JAFEMC010000003.1"/>
</dbReference>
<reference evidence="1 2" key="1">
    <citation type="submission" date="2020-12" db="EMBL/GenBank/DDBJ databases">
        <title>Sphingomonas sp.</title>
        <authorList>
            <person name="Kim M.K."/>
        </authorList>
    </citation>
    <scope>NUCLEOTIDE SEQUENCE [LARGE SCALE GENOMIC DNA]</scope>
    <source>
        <strain evidence="1 2">BT552</strain>
    </source>
</reference>
<organism evidence="1 2">
    <name type="scientific">Sphingomonas longa</name>
    <dbReference type="NCBI Taxonomy" id="2778730"/>
    <lineage>
        <taxon>Bacteria</taxon>
        <taxon>Pseudomonadati</taxon>
        <taxon>Pseudomonadota</taxon>
        <taxon>Alphaproteobacteria</taxon>
        <taxon>Sphingomonadales</taxon>
        <taxon>Sphingomonadaceae</taxon>
        <taxon>Sphingomonas</taxon>
    </lineage>
</organism>
<comment type="caution">
    <text evidence="1">The sequence shown here is derived from an EMBL/GenBank/DDBJ whole genome shotgun (WGS) entry which is preliminary data.</text>
</comment>
<name>A0ABS2D760_9SPHN</name>
<protein>
    <recommendedName>
        <fullName evidence="3">Tail tape measure protein</fullName>
    </recommendedName>
</protein>
<dbReference type="EMBL" id="JAFEMC010000003">
    <property type="protein sequence ID" value="MBM6576772.1"/>
    <property type="molecule type" value="Genomic_DNA"/>
</dbReference>
<keyword evidence="2" id="KW-1185">Reference proteome</keyword>
<dbReference type="Proteomes" id="UP000763641">
    <property type="component" value="Unassembled WGS sequence"/>
</dbReference>
<proteinExistence type="predicted"/>
<accession>A0ABS2D760</accession>
<evidence type="ECO:0000313" key="2">
    <source>
        <dbReference type="Proteomes" id="UP000763641"/>
    </source>
</evidence>